<dbReference type="Proteomes" id="UP000095282">
    <property type="component" value="Unplaced"/>
</dbReference>
<name>A0A1I7UNG4_9PELO</name>
<proteinExistence type="predicted"/>
<evidence type="ECO:0000313" key="1">
    <source>
        <dbReference type="Proteomes" id="UP000095282"/>
    </source>
</evidence>
<dbReference type="WBParaSite" id="Csp11.Scaffold630.g17737.t1">
    <property type="protein sequence ID" value="Csp11.Scaffold630.g17737.t1"/>
    <property type="gene ID" value="Csp11.Scaffold630.g17737"/>
</dbReference>
<dbReference type="STRING" id="1561998.A0A1I7UNG4"/>
<reference evidence="2" key="1">
    <citation type="submission" date="2016-11" db="UniProtKB">
        <authorList>
            <consortium name="WormBaseParasite"/>
        </authorList>
    </citation>
    <scope>IDENTIFICATION</scope>
</reference>
<keyword evidence="1" id="KW-1185">Reference proteome</keyword>
<sequence length="246" mass="28041">MHAINQTINTRTLIIKQSDHYCAEKECKKDEDTIGTVQKKQAFSIEQANEFDVEIELPNLKFFRISQIVRREILPQCASSDMNSSIRSFLRNVFDEIHNIDMDFPTYSTSKKRNCTCQSVSNSFMALRVSITSPKYAAAGFGKRQTPEVISVFAETVREVLHNKLSALLIDQWELSIDTTSSSKEKTSADLVELTQGETIESEKNVPDDNLEEQNQLFTVNENDPTLQSNNIIGSEYKRMRVNQDT</sequence>
<accession>A0A1I7UNG4</accession>
<protein>
    <submittedName>
        <fullName evidence="2">Uncharacterized protein</fullName>
    </submittedName>
</protein>
<organism evidence="1 2">
    <name type="scientific">Caenorhabditis tropicalis</name>
    <dbReference type="NCBI Taxonomy" id="1561998"/>
    <lineage>
        <taxon>Eukaryota</taxon>
        <taxon>Metazoa</taxon>
        <taxon>Ecdysozoa</taxon>
        <taxon>Nematoda</taxon>
        <taxon>Chromadorea</taxon>
        <taxon>Rhabditida</taxon>
        <taxon>Rhabditina</taxon>
        <taxon>Rhabditomorpha</taxon>
        <taxon>Rhabditoidea</taxon>
        <taxon>Rhabditidae</taxon>
        <taxon>Peloderinae</taxon>
        <taxon>Caenorhabditis</taxon>
    </lineage>
</organism>
<dbReference type="AlphaFoldDB" id="A0A1I7UNG4"/>
<evidence type="ECO:0000313" key="2">
    <source>
        <dbReference type="WBParaSite" id="Csp11.Scaffold630.g17737.t1"/>
    </source>
</evidence>